<proteinExistence type="predicted"/>
<reference evidence="1" key="1">
    <citation type="submission" date="2020-09" db="EMBL/GenBank/DDBJ databases">
        <title>Genome-Enabled Discovery of Anthraquinone Biosynthesis in Senna tora.</title>
        <authorList>
            <person name="Kang S.-H."/>
            <person name="Pandey R.P."/>
            <person name="Lee C.-M."/>
            <person name="Sim J.-S."/>
            <person name="Jeong J.-T."/>
            <person name="Choi B.-S."/>
            <person name="Jung M."/>
            <person name="Ginzburg D."/>
            <person name="Zhao K."/>
            <person name="Won S.Y."/>
            <person name="Oh T.-J."/>
            <person name="Yu Y."/>
            <person name="Kim N.-H."/>
            <person name="Lee O.R."/>
            <person name="Lee T.-H."/>
            <person name="Bashyal P."/>
            <person name="Kim T.-S."/>
            <person name="Lee W.-H."/>
            <person name="Kawkins C."/>
            <person name="Kim C.-K."/>
            <person name="Kim J.S."/>
            <person name="Ahn B.O."/>
            <person name="Rhee S.Y."/>
            <person name="Sohng J.K."/>
        </authorList>
    </citation>
    <scope>NUCLEOTIDE SEQUENCE</scope>
    <source>
        <tissue evidence="1">Leaf</tissue>
    </source>
</reference>
<dbReference type="AlphaFoldDB" id="A0A834TLX7"/>
<dbReference type="EMBL" id="JAAIUW010000007">
    <property type="protein sequence ID" value="KAF7823644.1"/>
    <property type="molecule type" value="Genomic_DNA"/>
</dbReference>
<evidence type="ECO:0000313" key="1">
    <source>
        <dbReference type="EMBL" id="KAF7823644.1"/>
    </source>
</evidence>
<sequence>MKYFSDLEYSRILRKFITVKVHLVLANLPPGLTYLEEARVVKDNLVEMEVLEVVEVGREGNEVRGGVGAMELNELRRVVVPSPPELDEAVLQLVEGPNHVIGREVDEHPRSCAGGRGGAGAGERRRVLLEGFSGWVAD</sequence>
<comment type="caution">
    <text evidence="1">The sequence shown here is derived from an EMBL/GenBank/DDBJ whole genome shotgun (WGS) entry which is preliminary data.</text>
</comment>
<keyword evidence="2" id="KW-1185">Reference proteome</keyword>
<accession>A0A834TLX7</accession>
<gene>
    <name evidence="1" type="ORF">G2W53_021788</name>
</gene>
<dbReference type="Proteomes" id="UP000634136">
    <property type="component" value="Unassembled WGS sequence"/>
</dbReference>
<name>A0A834TLX7_9FABA</name>
<protein>
    <submittedName>
        <fullName evidence="1">Flowering-promoting factor 1-like protein 1</fullName>
    </submittedName>
</protein>
<evidence type="ECO:0000313" key="2">
    <source>
        <dbReference type="Proteomes" id="UP000634136"/>
    </source>
</evidence>
<organism evidence="1 2">
    <name type="scientific">Senna tora</name>
    <dbReference type="NCBI Taxonomy" id="362788"/>
    <lineage>
        <taxon>Eukaryota</taxon>
        <taxon>Viridiplantae</taxon>
        <taxon>Streptophyta</taxon>
        <taxon>Embryophyta</taxon>
        <taxon>Tracheophyta</taxon>
        <taxon>Spermatophyta</taxon>
        <taxon>Magnoliopsida</taxon>
        <taxon>eudicotyledons</taxon>
        <taxon>Gunneridae</taxon>
        <taxon>Pentapetalae</taxon>
        <taxon>rosids</taxon>
        <taxon>fabids</taxon>
        <taxon>Fabales</taxon>
        <taxon>Fabaceae</taxon>
        <taxon>Caesalpinioideae</taxon>
        <taxon>Cassia clade</taxon>
        <taxon>Senna</taxon>
    </lineage>
</organism>